<reference evidence="1" key="1">
    <citation type="submission" date="2020-06" db="EMBL/GenBank/DDBJ databases">
        <authorList>
            <consortium name="Plant Systems Biology data submission"/>
        </authorList>
    </citation>
    <scope>NUCLEOTIDE SEQUENCE</scope>
    <source>
        <strain evidence="1">D6</strain>
    </source>
</reference>
<evidence type="ECO:0000313" key="1">
    <source>
        <dbReference type="EMBL" id="CAB9521090.1"/>
    </source>
</evidence>
<organism evidence="1 2">
    <name type="scientific">Seminavis robusta</name>
    <dbReference type="NCBI Taxonomy" id="568900"/>
    <lineage>
        <taxon>Eukaryota</taxon>
        <taxon>Sar</taxon>
        <taxon>Stramenopiles</taxon>
        <taxon>Ochrophyta</taxon>
        <taxon>Bacillariophyta</taxon>
        <taxon>Bacillariophyceae</taxon>
        <taxon>Bacillariophycidae</taxon>
        <taxon>Naviculales</taxon>
        <taxon>Naviculaceae</taxon>
        <taxon>Seminavis</taxon>
    </lineage>
</organism>
<name>A0A9N8EM75_9STRA</name>
<sequence>MWQWDREVSAALLEALAWQPNSSRLKRPGADCRSRNTRTMKAHRSCSIACWHCKTCHEEIVEYIHTDTCAATSLNSKKGKVYNENQSDNQKDERYGYVMMKGPEYTEKPQIISSGRNVDLTLYLHHAKWCFEHFLRCPNWRTCSLD</sequence>
<dbReference type="Proteomes" id="UP001153069">
    <property type="component" value="Unassembled WGS sequence"/>
</dbReference>
<dbReference type="AlphaFoldDB" id="A0A9N8EM75"/>
<proteinExistence type="predicted"/>
<keyword evidence="2" id="KW-1185">Reference proteome</keyword>
<accession>A0A9N8EM75</accession>
<comment type="caution">
    <text evidence="1">The sequence shown here is derived from an EMBL/GenBank/DDBJ whole genome shotgun (WGS) entry which is preliminary data.</text>
</comment>
<evidence type="ECO:0000313" key="2">
    <source>
        <dbReference type="Proteomes" id="UP001153069"/>
    </source>
</evidence>
<dbReference type="EMBL" id="CAICTM010001161">
    <property type="protein sequence ID" value="CAB9521090.1"/>
    <property type="molecule type" value="Genomic_DNA"/>
</dbReference>
<gene>
    <name evidence="1" type="ORF">SEMRO_1163_G247941.1</name>
</gene>
<protein>
    <submittedName>
        <fullName evidence="1">Uncharacterized protein</fullName>
    </submittedName>
</protein>